<dbReference type="GO" id="GO:0004888">
    <property type="term" value="F:transmembrane signaling receptor activity"/>
    <property type="evidence" value="ECO:0007669"/>
    <property type="project" value="InterPro"/>
</dbReference>
<dbReference type="SMART" id="SM00283">
    <property type="entry name" value="MA"/>
    <property type="match status" value="1"/>
</dbReference>
<keyword evidence="2" id="KW-0145">Chemotaxis</keyword>
<keyword evidence="4 10" id="KW-1133">Transmembrane helix</keyword>
<evidence type="ECO:0000256" key="8">
    <source>
        <dbReference type="SAM" id="Coils"/>
    </source>
</evidence>
<dbReference type="InterPro" id="IPR029095">
    <property type="entry name" value="NarX-like_N"/>
</dbReference>
<dbReference type="AlphaFoldDB" id="E1QLG5"/>
<keyword evidence="13" id="KW-1185">Reference proteome</keyword>
<feature type="domain" description="Methyl-accepting transducer" evidence="11">
    <location>
        <begin position="213"/>
        <end position="442"/>
    </location>
</feature>
<evidence type="ECO:0000256" key="3">
    <source>
        <dbReference type="ARBA" id="ARBA00022692"/>
    </source>
</evidence>
<evidence type="ECO:0000256" key="5">
    <source>
        <dbReference type="ARBA" id="ARBA00023136"/>
    </source>
</evidence>
<dbReference type="Pfam" id="PF00015">
    <property type="entry name" value="MCPsignal"/>
    <property type="match status" value="1"/>
</dbReference>
<dbReference type="PRINTS" id="PR00260">
    <property type="entry name" value="CHEMTRNSDUCR"/>
</dbReference>
<dbReference type="eggNOG" id="COG0840">
    <property type="taxonomic scope" value="Bacteria"/>
</dbReference>
<dbReference type="HOGENOM" id="CLU_563521_0_0_7"/>
<dbReference type="OrthoDB" id="9816383at2"/>
<feature type="region of interest" description="Disordered" evidence="9">
    <location>
        <begin position="461"/>
        <end position="484"/>
    </location>
</feature>
<evidence type="ECO:0000256" key="1">
    <source>
        <dbReference type="ARBA" id="ARBA00004141"/>
    </source>
</evidence>
<comment type="similarity">
    <text evidence="6">Belongs to the methyl-accepting chemotaxis (MCP) protein family.</text>
</comment>
<keyword evidence="5 10" id="KW-0472">Membrane</keyword>
<evidence type="ECO:0000256" key="6">
    <source>
        <dbReference type="ARBA" id="ARBA00029447"/>
    </source>
</evidence>
<dbReference type="PANTHER" id="PTHR43531">
    <property type="entry name" value="PROTEIN ICFG"/>
    <property type="match status" value="1"/>
</dbReference>
<evidence type="ECO:0000256" key="10">
    <source>
        <dbReference type="SAM" id="Phobius"/>
    </source>
</evidence>
<evidence type="ECO:0000256" key="7">
    <source>
        <dbReference type="PROSITE-ProRule" id="PRU00284"/>
    </source>
</evidence>
<comment type="subcellular location">
    <subcellularLocation>
        <location evidence="1">Membrane</location>
        <topology evidence="1">Multi-pass membrane protein</topology>
    </subcellularLocation>
</comment>
<dbReference type="PANTHER" id="PTHR43531:SF11">
    <property type="entry name" value="METHYL-ACCEPTING CHEMOTAXIS PROTEIN 3"/>
    <property type="match status" value="1"/>
</dbReference>
<dbReference type="EMBL" id="CP002085">
    <property type="protein sequence ID" value="ADK86400.1"/>
    <property type="molecule type" value="Genomic_DNA"/>
</dbReference>
<dbReference type="GO" id="GO:0007165">
    <property type="term" value="P:signal transduction"/>
    <property type="evidence" value="ECO:0007669"/>
    <property type="project" value="UniProtKB-KW"/>
</dbReference>
<feature type="transmembrane region" description="Helical" evidence="10">
    <location>
        <begin position="176"/>
        <end position="195"/>
    </location>
</feature>
<dbReference type="KEGG" id="dbr:Deba_3047"/>
<evidence type="ECO:0000256" key="2">
    <source>
        <dbReference type="ARBA" id="ARBA00022500"/>
    </source>
</evidence>
<dbReference type="SUPFAM" id="SSF58104">
    <property type="entry name" value="Methyl-accepting chemotaxis protein (MCP) signaling domain"/>
    <property type="match status" value="1"/>
</dbReference>
<gene>
    <name evidence="12" type="ordered locus">Deba_3047</name>
</gene>
<dbReference type="PROSITE" id="PS50111">
    <property type="entry name" value="CHEMOTAXIS_TRANSDUC_2"/>
    <property type="match status" value="1"/>
</dbReference>
<dbReference type="Gene3D" id="1.10.287.950">
    <property type="entry name" value="Methyl-accepting chemotaxis protein"/>
    <property type="match status" value="1"/>
</dbReference>
<keyword evidence="7" id="KW-0807">Transducer</keyword>
<feature type="coiled-coil region" evidence="8">
    <location>
        <begin position="413"/>
        <end position="448"/>
    </location>
</feature>
<dbReference type="InterPro" id="IPR051310">
    <property type="entry name" value="MCP_chemotaxis"/>
</dbReference>
<evidence type="ECO:0000256" key="9">
    <source>
        <dbReference type="SAM" id="MobiDB-lite"/>
    </source>
</evidence>
<protein>
    <submittedName>
        <fullName evidence="12">Methyl-accepting chemotaxis sensory transducer</fullName>
    </submittedName>
</protein>
<keyword evidence="8" id="KW-0175">Coiled coil</keyword>
<dbReference type="Pfam" id="PF13675">
    <property type="entry name" value="PilJ"/>
    <property type="match status" value="1"/>
</dbReference>
<evidence type="ECO:0000313" key="12">
    <source>
        <dbReference type="EMBL" id="ADK86400.1"/>
    </source>
</evidence>
<accession>E1QLG5</accession>
<evidence type="ECO:0000256" key="4">
    <source>
        <dbReference type="ARBA" id="ARBA00022989"/>
    </source>
</evidence>
<evidence type="ECO:0000259" key="11">
    <source>
        <dbReference type="PROSITE" id="PS50111"/>
    </source>
</evidence>
<dbReference type="InterPro" id="IPR004089">
    <property type="entry name" value="MCPsignal_dom"/>
</dbReference>
<sequence>MARRMSVRSKLLAAVGLLLATMAVLVASTIVLLGLQETDGQVVNIAGRQRMLSQRMTKEALILASGDRAAAKNLAATLELFDASLRGLIEGDAAMGLPPTDDSRIAAQMQKVAALWGPFRQSAEIVLRAGGSADPEARQALRAMVTGNGALLQEMNAAVELYAGQAKGKVVLLKEVLFGGLAVGGLLFGLTWLWVNRGVVQPIRRIIAAMMDGIEQVAAASGAIAAAGQHLSESALAQAASLQQTAASLEQISSMNSRNDQHVQQTDLFIKEVAATVGEAGAAMDRLRQAMERMNSASDEMARIIKTIDEIAFQTNILALNAAVEAARAGEAGAGFAVVADEVRGLAMRSAEAAQNTQQLIEANVSHVRDGSSLVGATAGAFTKVVDRAGQATGLVNQIAVASSEQTQGIGHINQAAAELDRVTQQIAANAEESAAASQQLAAQAEAMRGMVRHLVGLVEGGGEDAAPADGREGRQTQEASGAP</sequence>
<keyword evidence="3 10" id="KW-0812">Transmembrane</keyword>
<dbReference type="GO" id="GO:0006935">
    <property type="term" value="P:chemotaxis"/>
    <property type="evidence" value="ECO:0007669"/>
    <property type="project" value="UniProtKB-KW"/>
</dbReference>
<organism evidence="12 13">
    <name type="scientific">Desulfarculus baarsii (strain ATCC 33931 / DSM 2075 / LMG 7858 / VKM B-1802 / 2st14)</name>
    <dbReference type="NCBI Taxonomy" id="644282"/>
    <lineage>
        <taxon>Bacteria</taxon>
        <taxon>Pseudomonadati</taxon>
        <taxon>Thermodesulfobacteriota</taxon>
        <taxon>Desulfarculia</taxon>
        <taxon>Desulfarculales</taxon>
        <taxon>Desulfarculaceae</taxon>
        <taxon>Desulfarculus</taxon>
    </lineage>
</organism>
<reference evidence="12 13" key="1">
    <citation type="journal article" date="2010" name="Stand. Genomic Sci.">
        <title>Complete genome sequence of Desulfarculus baarsii type strain (2st14).</title>
        <authorList>
            <person name="Sun H."/>
            <person name="Spring S."/>
            <person name="Lapidus A."/>
            <person name="Davenport K."/>
            <person name="Del Rio T.G."/>
            <person name="Tice H."/>
            <person name="Nolan M."/>
            <person name="Copeland A."/>
            <person name="Cheng J.F."/>
            <person name="Lucas S."/>
            <person name="Tapia R."/>
            <person name="Goodwin L."/>
            <person name="Pitluck S."/>
            <person name="Ivanova N."/>
            <person name="Pagani I."/>
            <person name="Mavromatis K."/>
            <person name="Ovchinnikova G."/>
            <person name="Pati A."/>
            <person name="Chen A."/>
            <person name="Palaniappan K."/>
            <person name="Hauser L."/>
            <person name="Chang Y.J."/>
            <person name="Jeffries C.D."/>
            <person name="Detter J.C."/>
            <person name="Han C."/>
            <person name="Rohde M."/>
            <person name="Brambilla E."/>
            <person name="Goker M."/>
            <person name="Woyke T."/>
            <person name="Bristow J."/>
            <person name="Eisen J.A."/>
            <person name="Markowitz V."/>
            <person name="Hugenholtz P."/>
            <person name="Kyrpides N.C."/>
            <person name="Klenk H.P."/>
            <person name="Land M."/>
        </authorList>
    </citation>
    <scope>NUCLEOTIDE SEQUENCE [LARGE SCALE GENOMIC DNA]</scope>
    <source>
        <strain evidence="13">ATCC 33931 / DSM 2075 / LMG 7858 / VKM B-1802 / 2st14</strain>
    </source>
</reference>
<name>E1QLG5_DESB2</name>
<dbReference type="Proteomes" id="UP000009047">
    <property type="component" value="Chromosome"/>
</dbReference>
<evidence type="ECO:0000313" key="13">
    <source>
        <dbReference type="Proteomes" id="UP000009047"/>
    </source>
</evidence>
<dbReference type="GO" id="GO:0016020">
    <property type="term" value="C:membrane"/>
    <property type="evidence" value="ECO:0007669"/>
    <property type="project" value="UniProtKB-SubCell"/>
</dbReference>
<proteinExistence type="inferred from homology"/>
<dbReference type="STRING" id="644282.Deba_3047"/>
<dbReference type="InterPro" id="IPR004090">
    <property type="entry name" value="Chemotax_Me-accpt_rcpt"/>
</dbReference>